<dbReference type="EC" id="5.1.3.21" evidence="5"/>
<comment type="catalytic activity">
    <reaction evidence="5">
        <text>alpha-maltose = beta-maltose</text>
        <dbReference type="Rhea" id="RHEA:21228"/>
        <dbReference type="ChEBI" id="CHEBI:18147"/>
        <dbReference type="ChEBI" id="CHEBI:18167"/>
        <dbReference type="EC" id="5.1.3.21"/>
    </reaction>
</comment>
<dbReference type="InterPro" id="IPR011013">
    <property type="entry name" value="Gal_mutarotase_sf_dom"/>
</dbReference>
<keyword evidence="4 5" id="KW-0119">Carbohydrate metabolism</keyword>
<dbReference type="PATRIC" id="fig|525309.8.peg.446"/>
<evidence type="ECO:0000313" key="10">
    <source>
        <dbReference type="EMBL" id="KRK59746.1"/>
    </source>
</evidence>
<dbReference type="GO" id="GO:0005737">
    <property type="term" value="C:cytoplasm"/>
    <property type="evidence" value="ECO:0007669"/>
    <property type="project" value="TreeGrafter"/>
</dbReference>
<dbReference type="EMBL" id="ACLL01000016">
    <property type="protein sequence ID" value="EEW54165.1"/>
    <property type="molecule type" value="Genomic_DNA"/>
</dbReference>
<dbReference type="PANTHER" id="PTHR10091">
    <property type="entry name" value="ALDOSE-1-EPIMERASE"/>
    <property type="match status" value="1"/>
</dbReference>
<dbReference type="eggNOG" id="COG2017">
    <property type="taxonomic scope" value="Bacteria"/>
</dbReference>
<evidence type="ECO:0000256" key="1">
    <source>
        <dbReference type="ARBA" id="ARBA00005028"/>
    </source>
</evidence>
<feature type="binding site" evidence="8">
    <location>
        <begin position="185"/>
        <end position="187"/>
    </location>
    <ligand>
        <name>beta-D-galactose</name>
        <dbReference type="ChEBI" id="CHEBI:27667"/>
    </ligand>
</feature>
<dbReference type="InterPro" id="IPR014718">
    <property type="entry name" value="GH-type_carb-bd"/>
</dbReference>
<comment type="pathway">
    <text evidence="1 5">Carbohydrate metabolism; hexose metabolism.</text>
</comment>
<organism evidence="9 11">
    <name type="scientific">Limosilactobacillus antri DSM 16041</name>
    <dbReference type="NCBI Taxonomy" id="525309"/>
    <lineage>
        <taxon>Bacteria</taxon>
        <taxon>Bacillati</taxon>
        <taxon>Bacillota</taxon>
        <taxon>Bacilli</taxon>
        <taxon>Lactobacillales</taxon>
        <taxon>Lactobacillaceae</taxon>
        <taxon>Limosilactobacillus</taxon>
    </lineage>
</organism>
<feature type="active site" description="Proton acceptor" evidence="6">
    <location>
        <position position="319"/>
    </location>
</feature>
<dbReference type="HOGENOM" id="CLU_031753_1_1_9"/>
<dbReference type="Pfam" id="PF01263">
    <property type="entry name" value="Aldose_epim"/>
    <property type="match status" value="1"/>
</dbReference>
<dbReference type="PANTHER" id="PTHR10091:SF0">
    <property type="entry name" value="GALACTOSE MUTAROTASE"/>
    <property type="match status" value="1"/>
</dbReference>
<dbReference type="GO" id="GO:0030246">
    <property type="term" value="F:carbohydrate binding"/>
    <property type="evidence" value="ECO:0007669"/>
    <property type="project" value="InterPro"/>
</dbReference>
<dbReference type="SUPFAM" id="SSF74650">
    <property type="entry name" value="Galactose mutarotase-like"/>
    <property type="match status" value="1"/>
</dbReference>
<dbReference type="STRING" id="525309.HMPREF0494_0664"/>
<evidence type="ECO:0000256" key="4">
    <source>
        <dbReference type="ARBA" id="ARBA00023277"/>
    </source>
</evidence>
<feature type="binding site" evidence="7">
    <location>
        <position position="256"/>
    </location>
    <ligand>
        <name>beta-D-galactose</name>
        <dbReference type="ChEBI" id="CHEBI:27667"/>
    </ligand>
</feature>
<dbReference type="CDD" id="cd09019">
    <property type="entry name" value="galactose_mutarotase_like"/>
    <property type="match status" value="1"/>
</dbReference>
<dbReference type="Gene3D" id="2.70.98.10">
    <property type="match status" value="1"/>
</dbReference>
<dbReference type="Proteomes" id="UP000051883">
    <property type="component" value="Unassembled WGS sequence"/>
</dbReference>
<dbReference type="EMBL" id="AZDK01000014">
    <property type="protein sequence ID" value="KRK59746.1"/>
    <property type="molecule type" value="Genomic_DNA"/>
</dbReference>
<dbReference type="GO" id="GO:0050558">
    <property type="term" value="F:maltose epimerase activity"/>
    <property type="evidence" value="ECO:0007669"/>
    <property type="project" value="UniProtKB-EC"/>
</dbReference>
<dbReference type="Proteomes" id="UP000003675">
    <property type="component" value="Unassembled WGS sequence"/>
</dbReference>
<proteinExistence type="inferred from homology"/>
<evidence type="ECO:0000256" key="2">
    <source>
        <dbReference type="ARBA" id="ARBA00006206"/>
    </source>
</evidence>
<protein>
    <recommendedName>
        <fullName evidence="5">Maltose epimerase</fullName>
        <ecNumber evidence="5">5.1.3.21</ecNumber>
    </recommendedName>
</protein>
<comment type="caution">
    <text evidence="9">The sequence shown here is derived from an EMBL/GenBank/DDBJ whole genome shotgun (WGS) entry which is preliminary data.</text>
</comment>
<dbReference type="InterPro" id="IPR015443">
    <property type="entry name" value="Aldose_1-epimerase"/>
</dbReference>
<sequence length="353" mass="38551">MVTVKIEHTSFGSYEDRAVVKYTLTNDNGVSISVLNFAGIWQAYMVPDGRGGQVNLLLGADNVAAYTTPNNVPLYVGRIVGRFGGRIAKGQFDIDGSSYQIPANEGENSLHGGANGLSQQFYDVATSQGQEQLQLILTTTIGTATDQLPGNETVKITYTLDNHNGVTIDFAGRADAKTLFNPTTHAYWNLASDSSTIQGHVLTLNSTYHLELDDEKIPTGRKLLNKNTPFDFSRPTVLGTALQEMQEQGVAEGGFDDIFVVLPSNRLAHEPVATLMDAASGRKIKMYSDRNGLVVYTANGQHADGFNRSAGQWFAMALEGQTLPDTPHHPQFGDISLRPGYPQHYQIHYDYFA</sequence>
<reference evidence="10 12" key="2">
    <citation type="journal article" date="2015" name="Genome Announc.">
        <title>Expanding the biotechnology potential of lactobacilli through comparative genomics of 213 strains and associated genera.</title>
        <authorList>
            <person name="Sun Z."/>
            <person name="Harris H.M."/>
            <person name="McCann A."/>
            <person name="Guo C."/>
            <person name="Argimon S."/>
            <person name="Zhang W."/>
            <person name="Yang X."/>
            <person name="Jeffery I.B."/>
            <person name="Cooney J.C."/>
            <person name="Kagawa T.F."/>
            <person name="Liu W."/>
            <person name="Song Y."/>
            <person name="Salvetti E."/>
            <person name="Wrobel A."/>
            <person name="Rasinkangas P."/>
            <person name="Parkhill J."/>
            <person name="Rea M.C."/>
            <person name="O'Sullivan O."/>
            <person name="Ritari J."/>
            <person name="Douillard F.P."/>
            <person name="Paul Ross R."/>
            <person name="Yang R."/>
            <person name="Briner A.E."/>
            <person name="Felis G.E."/>
            <person name="de Vos W.M."/>
            <person name="Barrangou R."/>
            <person name="Klaenhammer T.R."/>
            <person name="Caufield P.W."/>
            <person name="Cui Y."/>
            <person name="Zhang H."/>
            <person name="O'Toole P.W."/>
        </authorList>
    </citation>
    <scope>NUCLEOTIDE SEQUENCE [LARGE SCALE GENOMIC DNA]</scope>
    <source>
        <strain evidence="10 12">DSM 16041</strain>
    </source>
</reference>
<evidence type="ECO:0000313" key="9">
    <source>
        <dbReference type="EMBL" id="EEW54165.1"/>
    </source>
</evidence>
<evidence type="ECO:0000256" key="5">
    <source>
        <dbReference type="PIRNR" id="PIRNR005096"/>
    </source>
</evidence>
<evidence type="ECO:0000256" key="3">
    <source>
        <dbReference type="ARBA" id="ARBA00023235"/>
    </source>
</evidence>
<evidence type="ECO:0000256" key="7">
    <source>
        <dbReference type="PIRSR" id="PIRSR005096-2"/>
    </source>
</evidence>
<comment type="similarity">
    <text evidence="2 5">Belongs to the aldose epimerase family.</text>
</comment>
<name>C8P5S0_9LACO</name>
<dbReference type="PIRSF" id="PIRSF005096">
    <property type="entry name" value="GALM"/>
    <property type="match status" value="1"/>
</dbReference>
<accession>C8P5S0</accession>
<keyword evidence="12" id="KW-1185">Reference proteome</keyword>
<evidence type="ECO:0000256" key="8">
    <source>
        <dbReference type="PIRSR" id="PIRSR005096-3"/>
    </source>
</evidence>
<gene>
    <name evidence="9" type="primary">galM</name>
    <name evidence="10" type="ORF">FC31_GL000437</name>
    <name evidence="9" type="ORF">HMPREF0494_0664</name>
</gene>
<dbReference type="InterPro" id="IPR047215">
    <property type="entry name" value="Galactose_mutarotase-like"/>
</dbReference>
<evidence type="ECO:0000313" key="11">
    <source>
        <dbReference type="Proteomes" id="UP000003675"/>
    </source>
</evidence>
<dbReference type="GO" id="GO:0033499">
    <property type="term" value="P:galactose catabolic process via UDP-galactose, Leloir pathway"/>
    <property type="evidence" value="ECO:0007669"/>
    <property type="project" value="TreeGrafter"/>
</dbReference>
<comment type="function">
    <text evidence="5">Catalyzes the interconversion of alpha and beta anomers of maltose.</text>
</comment>
<dbReference type="GO" id="GO:0004034">
    <property type="term" value="F:aldose 1-epimerase activity"/>
    <property type="evidence" value="ECO:0007669"/>
    <property type="project" value="TreeGrafter"/>
</dbReference>
<feature type="active site" description="Proton donor" evidence="6">
    <location>
        <position position="185"/>
    </location>
</feature>
<keyword evidence="3 5" id="KW-0413">Isomerase</keyword>
<reference evidence="9 11" key="1">
    <citation type="submission" date="2009-09" db="EMBL/GenBank/DDBJ databases">
        <authorList>
            <person name="Qin X."/>
            <person name="Bachman B."/>
            <person name="Battles P."/>
            <person name="Bell A."/>
            <person name="Bess C."/>
            <person name="Bickham C."/>
            <person name="Chaboub L."/>
            <person name="Chen D."/>
            <person name="Coyle M."/>
            <person name="Deiros D.R."/>
            <person name="Dinh H."/>
            <person name="Forbes L."/>
            <person name="Fowler G."/>
            <person name="Francisco L."/>
            <person name="Fu Q."/>
            <person name="Gubbala S."/>
            <person name="Hale W."/>
            <person name="Han Y."/>
            <person name="Hemphill L."/>
            <person name="Highlander S.K."/>
            <person name="Hirani K."/>
            <person name="Hogues M."/>
            <person name="Jackson L."/>
            <person name="Jakkamsetti A."/>
            <person name="Javaid M."/>
            <person name="Jiang H."/>
            <person name="Korchina V."/>
            <person name="Kovar C."/>
            <person name="Lara F."/>
            <person name="Lee S."/>
            <person name="Mata R."/>
            <person name="Mathew T."/>
            <person name="Moen C."/>
            <person name="Morales K."/>
            <person name="Munidasa M."/>
            <person name="Nazareth L."/>
            <person name="Ngo R."/>
            <person name="Nguyen L."/>
            <person name="Okwuonu G."/>
            <person name="Ongeri F."/>
            <person name="Patil S."/>
            <person name="Petrosino J."/>
            <person name="Pham C."/>
            <person name="Pham P."/>
            <person name="Pu L.-L."/>
            <person name="Puazo M."/>
            <person name="Raj R."/>
            <person name="Reid J."/>
            <person name="Rouhana J."/>
            <person name="Saada N."/>
            <person name="Shang Y."/>
            <person name="Simmons D."/>
            <person name="Thornton R."/>
            <person name="Warren J."/>
            <person name="Weissenberger G."/>
            <person name="Zhang J."/>
            <person name="Zhang L."/>
            <person name="Zhou C."/>
            <person name="Zhu D."/>
            <person name="Muzny D."/>
            <person name="Worley K."/>
            <person name="Gibbs R."/>
        </authorList>
    </citation>
    <scope>NUCLEOTIDE SEQUENCE [LARGE SCALE GENOMIC DNA]</scope>
    <source>
        <strain evidence="9 11">DSM 16041</strain>
    </source>
</reference>
<evidence type="ECO:0000256" key="6">
    <source>
        <dbReference type="PIRSR" id="PIRSR005096-1"/>
    </source>
</evidence>
<dbReference type="AlphaFoldDB" id="C8P5S0"/>
<dbReference type="UniPathway" id="UPA00242"/>
<dbReference type="InterPro" id="IPR008183">
    <property type="entry name" value="Aldose_1/G6P_1-epimerase"/>
</dbReference>
<evidence type="ECO:0000313" key="12">
    <source>
        <dbReference type="Proteomes" id="UP000051883"/>
    </source>
</evidence>
<dbReference type="GO" id="GO:0006006">
    <property type="term" value="P:glucose metabolic process"/>
    <property type="evidence" value="ECO:0007669"/>
    <property type="project" value="TreeGrafter"/>
</dbReference>